<accession>A0A938YL88</accession>
<dbReference type="InterPro" id="IPR012340">
    <property type="entry name" value="NA-bd_OB-fold"/>
</dbReference>
<evidence type="ECO:0000313" key="4">
    <source>
        <dbReference type="EMBL" id="MBM9477234.1"/>
    </source>
</evidence>
<comment type="caution">
    <text evidence="4">The sequence shown here is derived from an EMBL/GenBank/DDBJ whole genome shotgun (WGS) entry which is preliminary data.</text>
</comment>
<keyword evidence="5" id="KW-1185">Reference proteome</keyword>
<feature type="region of interest" description="Disordered" evidence="3">
    <location>
        <begin position="116"/>
        <end position="158"/>
    </location>
</feature>
<dbReference type="AlphaFoldDB" id="A0A938YL88"/>
<organism evidence="4 5">
    <name type="scientific">Nakamurella flavida</name>
    <dbReference type="NCBI Taxonomy" id="363630"/>
    <lineage>
        <taxon>Bacteria</taxon>
        <taxon>Bacillati</taxon>
        <taxon>Actinomycetota</taxon>
        <taxon>Actinomycetes</taxon>
        <taxon>Nakamurellales</taxon>
        <taxon>Nakamurellaceae</taxon>
        <taxon>Nakamurella</taxon>
    </lineage>
</organism>
<dbReference type="GO" id="GO:0003697">
    <property type="term" value="F:single-stranded DNA binding"/>
    <property type="evidence" value="ECO:0007669"/>
    <property type="project" value="InterPro"/>
</dbReference>
<dbReference type="SUPFAM" id="SSF50249">
    <property type="entry name" value="Nucleic acid-binding proteins"/>
    <property type="match status" value="1"/>
</dbReference>
<proteinExistence type="predicted"/>
<dbReference type="RefSeq" id="WP_205257312.1">
    <property type="nucleotide sequence ID" value="NZ_BAAAPV010000001.1"/>
</dbReference>
<evidence type="ECO:0000313" key="5">
    <source>
        <dbReference type="Proteomes" id="UP000663801"/>
    </source>
</evidence>
<protein>
    <submittedName>
        <fullName evidence="4">Single-stranded DNA-binding protein</fullName>
    </submittedName>
</protein>
<reference evidence="4" key="1">
    <citation type="submission" date="2021-01" db="EMBL/GenBank/DDBJ databases">
        <title>KCTC 19127 draft genome.</title>
        <authorList>
            <person name="An D."/>
        </authorList>
    </citation>
    <scope>NUCLEOTIDE SEQUENCE</scope>
    <source>
        <strain evidence="4">KCTC 19127</strain>
    </source>
</reference>
<gene>
    <name evidence="4" type="ORF">JL107_12345</name>
</gene>
<dbReference type="CDD" id="cd04496">
    <property type="entry name" value="SSB_OBF"/>
    <property type="match status" value="1"/>
</dbReference>
<dbReference type="InterPro" id="IPR000424">
    <property type="entry name" value="Primosome_PriB/ssb"/>
</dbReference>
<dbReference type="Proteomes" id="UP000663801">
    <property type="component" value="Unassembled WGS sequence"/>
</dbReference>
<dbReference type="EMBL" id="JAERWL010000009">
    <property type="protein sequence ID" value="MBM9477234.1"/>
    <property type="molecule type" value="Genomic_DNA"/>
</dbReference>
<name>A0A938YL88_9ACTN</name>
<dbReference type="PROSITE" id="PS50935">
    <property type="entry name" value="SSB"/>
    <property type="match status" value="1"/>
</dbReference>
<sequence>MKNDGATVTIVGRVAGNPQVAEGGTGDRVTFRVVSTERRYDEATQGWVDGAEYGVSVVCWRSVAAGVLGQVRKGDPLVVIGRLSTRRYEKDGAVEYFTEVRADLVALDIARSGNRFRRSTPEERPAESVDAGPSGAATDATGTHEREVELVGAGEPAF</sequence>
<evidence type="ECO:0000256" key="2">
    <source>
        <dbReference type="PROSITE-ProRule" id="PRU00252"/>
    </source>
</evidence>
<keyword evidence="1 2" id="KW-0238">DNA-binding</keyword>
<dbReference type="Pfam" id="PF00436">
    <property type="entry name" value="SSB"/>
    <property type="match status" value="1"/>
</dbReference>
<evidence type="ECO:0000256" key="3">
    <source>
        <dbReference type="SAM" id="MobiDB-lite"/>
    </source>
</evidence>
<evidence type="ECO:0000256" key="1">
    <source>
        <dbReference type="ARBA" id="ARBA00023125"/>
    </source>
</evidence>
<dbReference type="Gene3D" id="2.40.50.140">
    <property type="entry name" value="Nucleic acid-binding proteins"/>
    <property type="match status" value="1"/>
</dbReference>